<evidence type="ECO:0000313" key="2">
    <source>
        <dbReference type="Proteomes" id="UP000184267"/>
    </source>
</evidence>
<proteinExistence type="predicted"/>
<accession>A0A1M2VQ00</accession>
<dbReference type="EMBL" id="MNAD01000886">
    <property type="protein sequence ID" value="OJT09679.1"/>
    <property type="molecule type" value="Genomic_DNA"/>
</dbReference>
<dbReference type="Proteomes" id="UP000184267">
    <property type="component" value="Unassembled WGS sequence"/>
</dbReference>
<name>A0A1M2VQ00_TRAPU</name>
<dbReference type="OrthoDB" id="2739240at2759"/>
<evidence type="ECO:0000313" key="1">
    <source>
        <dbReference type="EMBL" id="OJT09679.1"/>
    </source>
</evidence>
<sequence length="275" mass="31240">MDAWVSSLATRLNFLNKEHRISVKNDLYALSARMQEVYSPKNATSDVLTLLDERIQEATEFLAMAESLMADCEALYDQRVSEKSLDVFERVRLRRSMPTIRKGIQKAQEHKETIQTIMTEWRVYFRLYSCETELSKFLAALHTHKLTKTAAEEIATPVFERIVEISAARDKIVSQSSAIGLQLEASWLTYGRGGVRERELRRVIRQYDALLDSAETEKATQVAVMKEAEALAGLACSPACIPGPDGSQIFFDRLRNAFTQFKHIHVVCDSMQAEL</sequence>
<gene>
    <name evidence="1" type="ORF">TRAPUB_13840</name>
</gene>
<protein>
    <submittedName>
        <fullName evidence="1">Uncharacterized protein</fullName>
    </submittedName>
</protein>
<keyword evidence="2" id="KW-1185">Reference proteome</keyword>
<comment type="caution">
    <text evidence="1">The sequence shown here is derived from an EMBL/GenBank/DDBJ whole genome shotgun (WGS) entry which is preliminary data.</text>
</comment>
<dbReference type="AlphaFoldDB" id="A0A1M2VQ00"/>
<organism evidence="1 2">
    <name type="scientific">Trametes pubescens</name>
    <name type="common">White-rot fungus</name>
    <dbReference type="NCBI Taxonomy" id="154538"/>
    <lineage>
        <taxon>Eukaryota</taxon>
        <taxon>Fungi</taxon>
        <taxon>Dikarya</taxon>
        <taxon>Basidiomycota</taxon>
        <taxon>Agaricomycotina</taxon>
        <taxon>Agaricomycetes</taxon>
        <taxon>Polyporales</taxon>
        <taxon>Polyporaceae</taxon>
        <taxon>Trametes</taxon>
    </lineage>
</organism>
<reference evidence="1 2" key="1">
    <citation type="submission" date="2016-10" db="EMBL/GenBank/DDBJ databases">
        <title>Genome sequence of the basidiomycete white-rot fungus Trametes pubescens.</title>
        <authorList>
            <person name="Makela M.R."/>
            <person name="Granchi Z."/>
            <person name="Peng M."/>
            <person name="De Vries R.P."/>
            <person name="Grigoriev I."/>
            <person name="Riley R."/>
            <person name="Hilden K."/>
        </authorList>
    </citation>
    <scope>NUCLEOTIDE SEQUENCE [LARGE SCALE GENOMIC DNA]</scope>
    <source>
        <strain evidence="1 2">FBCC735</strain>
    </source>
</reference>
<dbReference type="OMA" id="TIMTEWR"/>